<evidence type="ECO:0000256" key="6">
    <source>
        <dbReference type="ARBA" id="ARBA00022801"/>
    </source>
</evidence>
<dbReference type="OrthoDB" id="248387at2759"/>
<feature type="compositionally biased region" description="Basic and acidic residues" evidence="8">
    <location>
        <begin position="950"/>
        <end position="963"/>
    </location>
</feature>
<proteinExistence type="inferred from homology"/>
<dbReference type="GO" id="GO:0005829">
    <property type="term" value="C:cytosol"/>
    <property type="evidence" value="ECO:0007669"/>
    <property type="project" value="TreeGrafter"/>
</dbReference>
<dbReference type="SUPFAM" id="SSF53474">
    <property type="entry name" value="alpha/beta-Hydrolases"/>
    <property type="match status" value="1"/>
</dbReference>
<dbReference type="InParanoid" id="J4GAP9"/>
<dbReference type="GO" id="GO:0006508">
    <property type="term" value="P:proteolysis"/>
    <property type="evidence" value="ECO:0007669"/>
    <property type="project" value="UniProtKB-KW"/>
</dbReference>
<evidence type="ECO:0000313" key="12">
    <source>
        <dbReference type="Proteomes" id="UP000006352"/>
    </source>
</evidence>
<keyword evidence="7" id="KW-0720">Serine protease</keyword>
<dbReference type="PRINTS" id="PR00862">
    <property type="entry name" value="PROLIGOPTASE"/>
</dbReference>
<evidence type="ECO:0000256" key="3">
    <source>
        <dbReference type="ARBA" id="ARBA00011245"/>
    </source>
</evidence>
<dbReference type="PROSITE" id="PS00708">
    <property type="entry name" value="PRO_ENDOPEP_SER"/>
    <property type="match status" value="1"/>
</dbReference>
<dbReference type="EC" id="3.4.21.26" evidence="4"/>
<feature type="domain" description="Peptidase S9A N-terminal" evidence="10">
    <location>
        <begin position="13"/>
        <end position="455"/>
    </location>
</feature>
<dbReference type="Pfam" id="PF02897">
    <property type="entry name" value="Peptidase_S9_N"/>
    <property type="match status" value="1"/>
</dbReference>
<dbReference type="PANTHER" id="PTHR42881">
    <property type="entry name" value="PROLYL ENDOPEPTIDASE"/>
    <property type="match status" value="1"/>
</dbReference>
<dbReference type="PANTHER" id="PTHR42881:SF2">
    <property type="entry name" value="PROLYL ENDOPEPTIDASE"/>
    <property type="match status" value="1"/>
</dbReference>
<dbReference type="Gene3D" id="3.30.110.10">
    <property type="entry name" value="Translation initiation factor 3 (IF-3), C-terminal domain"/>
    <property type="match status" value="1"/>
</dbReference>
<dbReference type="SUPFAM" id="SSF55200">
    <property type="entry name" value="Translation initiation factor IF3, C-terminal domain"/>
    <property type="match status" value="1"/>
</dbReference>
<dbReference type="AlphaFoldDB" id="J4GAP9"/>
<dbReference type="GeneID" id="24098884"/>
<dbReference type="Gene3D" id="2.130.10.120">
    <property type="entry name" value="Prolyl oligopeptidase, N-terminal domain"/>
    <property type="match status" value="1"/>
</dbReference>
<gene>
    <name evidence="11" type="ORF">FIBRA_06129</name>
</gene>
<keyword evidence="5" id="KW-0645">Protease</keyword>
<evidence type="ECO:0000256" key="8">
    <source>
        <dbReference type="SAM" id="MobiDB-lite"/>
    </source>
</evidence>
<dbReference type="FunFam" id="2.130.10.120:FF:000001">
    <property type="entry name" value="Prolyl endopeptidase"/>
    <property type="match status" value="1"/>
</dbReference>
<protein>
    <recommendedName>
        <fullName evidence="4">prolyl oligopeptidase</fullName>
        <ecNumber evidence="4">3.4.21.26</ecNumber>
    </recommendedName>
</protein>
<evidence type="ECO:0000256" key="1">
    <source>
        <dbReference type="ARBA" id="ARBA00001070"/>
    </source>
</evidence>
<dbReference type="Proteomes" id="UP000006352">
    <property type="component" value="Unassembled WGS sequence"/>
</dbReference>
<dbReference type="InterPro" id="IPR002470">
    <property type="entry name" value="Peptidase_S9A"/>
</dbReference>
<dbReference type="EMBL" id="HE797137">
    <property type="protein sequence ID" value="CCM03973.1"/>
    <property type="molecule type" value="Genomic_DNA"/>
</dbReference>
<dbReference type="FunFam" id="3.40.50.1820:FF:000005">
    <property type="entry name" value="Prolyl endopeptidase"/>
    <property type="match status" value="1"/>
</dbReference>
<dbReference type="InterPro" id="IPR051167">
    <property type="entry name" value="Prolyl_oligopep/macrocyclase"/>
</dbReference>
<dbReference type="HOGENOM" id="CLU_011290_1_1_1"/>
<evidence type="ECO:0000256" key="4">
    <source>
        <dbReference type="ARBA" id="ARBA00011897"/>
    </source>
</evidence>
<sequence>MPARTQWAPSRYPPTRRSDHVDVYKSASQGEVRVHDPYQWLEQNTDETDQWVTAQEAFTREYIDQNPERKSLEDEIRNNEKYAKFSAPSLKHDNRWYWSYNTGLQGHAVIYRSKDEKLPDFSKEDGPGGEVFFDPNLLSSDGTAALSATAFSRSGDLWAYGVSRSGSDFFTVYIRPTTAPLASVDGSRPSHDEGRLTEEIRFVKFSGVTWTHDSKGFFYQRFPSRESHGSANDDVAGTETESDTNAMLYYHRVGTNQAEDVLVYKDESHPEWMWNIEVTEEDGRYALMSVRRDTARKNLLWIADLEAGTIGQNMQWDKLIDDFEASYQYIANDGTKLYLLTNKDAPLYKLVSVDLADPPEKRVFHDVIPEDKDAHLEDILAVNKEYLVVVHKRNVIDEVYIHDMSGKRLTRVASDFVGSIQLSGRRHHPSFFATMVGFTNPGLVGRYDFSEKEGQRWSISRKTLVTGLQTDDFNAEQVWYESKDGTKVPMFIVRHKSTKLDGSASVLQYGYGGFSIAVAPFWSSAILTYLQKYGAILAVPNIRGGSEFGEEWHLAGTRERKANCFDDYIAASEYLVKNKYTARGKIAITGASNGGLLVAACLNRAPEGLLGAGVASVGVLDLLKFADFTIGRAWTSDYGDPHDPKDFDFIYPISPLHTVPSNKAFPPTLLMTADHDDRVVPLHSFKYAATLQHLLPHNPDPLLIWIDKKAGHGAGKSTEKRIAEAADKLGFIAQSLGLVERPLGSSSGAVSFHNTALAYAKARANSKQKEKGHPRNNDIPFRVVRLVDPETARLSEPQPLANIIAGLEQKREWVELVATDPDPIVKIIKSNILYNRLKAIQDKKRQNKPREEKEVQVTWGVSENDLEHKLKKAQEELERGNRVNLVFATRKDQPSLSPEEMAARVQESARFLAETGEEWKARDVTKHTTVVYLQGLTRPTSAPSATSAEPTKKERQRLKDKARFVAQKASE</sequence>
<feature type="region of interest" description="Disordered" evidence="8">
    <location>
        <begin position="1"/>
        <end position="20"/>
    </location>
</feature>
<feature type="domain" description="Peptidase S9 prolyl oligopeptidase catalytic" evidence="9">
    <location>
        <begin position="525"/>
        <end position="737"/>
    </location>
</feature>
<dbReference type="Gene3D" id="3.40.50.1820">
    <property type="entry name" value="alpha/beta hydrolase"/>
    <property type="match status" value="1"/>
</dbReference>
<dbReference type="InterPro" id="IPR029058">
    <property type="entry name" value="AB_hydrolase_fold"/>
</dbReference>
<evidence type="ECO:0000256" key="7">
    <source>
        <dbReference type="ARBA" id="ARBA00022825"/>
    </source>
</evidence>
<feature type="compositionally biased region" description="Polar residues" evidence="8">
    <location>
        <begin position="937"/>
        <end position="949"/>
    </location>
</feature>
<dbReference type="SUPFAM" id="SSF50993">
    <property type="entry name" value="Peptidase/esterase 'gauge' domain"/>
    <property type="match status" value="1"/>
</dbReference>
<dbReference type="GO" id="GO:0006413">
    <property type="term" value="P:translational initiation"/>
    <property type="evidence" value="ECO:0007669"/>
    <property type="project" value="InterPro"/>
</dbReference>
<accession>J4GAP9</accession>
<evidence type="ECO:0000256" key="5">
    <source>
        <dbReference type="ARBA" id="ARBA00022670"/>
    </source>
</evidence>
<dbReference type="STRING" id="599839.J4GAP9"/>
<reference evidence="11 12" key="1">
    <citation type="journal article" date="2012" name="Appl. Environ. Microbiol.">
        <title>Short-read sequencing for genomic analysis of the brown rot fungus Fibroporia radiculosa.</title>
        <authorList>
            <person name="Tang J.D."/>
            <person name="Perkins A.D."/>
            <person name="Sonstegard T.S."/>
            <person name="Schroeder S.G."/>
            <person name="Burgess S.C."/>
            <person name="Diehl S.V."/>
        </authorList>
    </citation>
    <scope>NUCLEOTIDE SEQUENCE [LARGE SCALE GENOMIC DNA]</scope>
    <source>
        <strain evidence="11 12">TFFH 294</strain>
    </source>
</reference>
<dbReference type="Pfam" id="PF00326">
    <property type="entry name" value="Peptidase_S9"/>
    <property type="match status" value="1"/>
</dbReference>
<name>J4GAP9_9APHY</name>
<keyword evidence="12" id="KW-1185">Reference proteome</keyword>
<evidence type="ECO:0000256" key="2">
    <source>
        <dbReference type="ARBA" id="ARBA00005228"/>
    </source>
</evidence>
<evidence type="ECO:0000259" key="10">
    <source>
        <dbReference type="Pfam" id="PF02897"/>
    </source>
</evidence>
<comment type="similarity">
    <text evidence="2">Belongs to the peptidase S9A family.</text>
</comment>
<comment type="catalytic activity">
    <reaction evidence="1">
        <text>Hydrolysis of Pro-|-Xaa &gt;&gt; Ala-|-Xaa in oligopeptides.</text>
        <dbReference type="EC" id="3.4.21.26"/>
    </reaction>
</comment>
<dbReference type="InterPro" id="IPR001375">
    <property type="entry name" value="Peptidase_S9_cat"/>
</dbReference>
<dbReference type="InterPro" id="IPR023302">
    <property type="entry name" value="Pept_S9A_N"/>
</dbReference>
<dbReference type="GO" id="GO:0070012">
    <property type="term" value="F:oligopeptidase activity"/>
    <property type="evidence" value="ECO:0007669"/>
    <property type="project" value="TreeGrafter"/>
</dbReference>
<dbReference type="InterPro" id="IPR036788">
    <property type="entry name" value="T_IF-3_C_sf"/>
</dbReference>
<comment type="subunit">
    <text evidence="3">Monomer.</text>
</comment>
<dbReference type="GO" id="GO:0004252">
    <property type="term" value="F:serine-type endopeptidase activity"/>
    <property type="evidence" value="ECO:0007669"/>
    <property type="project" value="UniProtKB-EC"/>
</dbReference>
<evidence type="ECO:0000313" key="11">
    <source>
        <dbReference type="EMBL" id="CCM03973.1"/>
    </source>
</evidence>
<feature type="region of interest" description="Disordered" evidence="8">
    <location>
        <begin position="935"/>
        <end position="971"/>
    </location>
</feature>
<organism evidence="11 12">
    <name type="scientific">Fibroporia radiculosa</name>
    <dbReference type="NCBI Taxonomy" id="599839"/>
    <lineage>
        <taxon>Eukaryota</taxon>
        <taxon>Fungi</taxon>
        <taxon>Dikarya</taxon>
        <taxon>Basidiomycota</taxon>
        <taxon>Agaricomycotina</taxon>
        <taxon>Agaricomycetes</taxon>
        <taxon>Polyporales</taxon>
        <taxon>Fibroporiaceae</taxon>
        <taxon>Fibroporia</taxon>
    </lineage>
</organism>
<dbReference type="InterPro" id="IPR002471">
    <property type="entry name" value="Pept_S9_AS"/>
</dbReference>
<evidence type="ECO:0000259" key="9">
    <source>
        <dbReference type="Pfam" id="PF00326"/>
    </source>
</evidence>
<keyword evidence="6" id="KW-0378">Hydrolase</keyword>
<dbReference type="RefSeq" id="XP_012183256.1">
    <property type="nucleotide sequence ID" value="XM_012327866.1"/>
</dbReference>